<dbReference type="GO" id="GO:0009279">
    <property type="term" value="C:cell outer membrane"/>
    <property type="evidence" value="ECO:0007669"/>
    <property type="project" value="UniProtKB-SubCell"/>
</dbReference>
<evidence type="ECO:0000256" key="5">
    <source>
        <dbReference type="SAM" id="SignalP"/>
    </source>
</evidence>
<dbReference type="InterPro" id="IPR006311">
    <property type="entry name" value="TAT_signal"/>
</dbReference>
<dbReference type="Gene3D" id="2.170.130.10">
    <property type="entry name" value="TonB-dependent receptor, plug domain"/>
    <property type="match status" value="1"/>
</dbReference>
<dbReference type="Pfam" id="PF07715">
    <property type="entry name" value="Plug"/>
    <property type="match status" value="1"/>
</dbReference>
<dbReference type="PANTHER" id="PTHR47234">
    <property type="match status" value="1"/>
</dbReference>
<accession>A0A7G6VYE8</accession>
<protein>
    <submittedName>
        <fullName evidence="8">TonB-dependent receptor</fullName>
    </submittedName>
</protein>
<dbReference type="InterPro" id="IPR036942">
    <property type="entry name" value="Beta-barrel_TonB_sf"/>
</dbReference>
<dbReference type="AlphaFoldDB" id="A0A7G6VYE8"/>
<keyword evidence="2 4" id="KW-0472">Membrane</keyword>
<evidence type="ECO:0000256" key="2">
    <source>
        <dbReference type="ARBA" id="ARBA00023136"/>
    </source>
</evidence>
<evidence type="ECO:0000256" key="4">
    <source>
        <dbReference type="RuleBase" id="RU003357"/>
    </source>
</evidence>
<organism evidence="8 9">
    <name type="scientific">Croceicoccus marinus</name>
    <dbReference type="NCBI Taxonomy" id="450378"/>
    <lineage>
        <taxon>Bacteria</taxon>
        <taxon>Pseudomonadati</taxon>
        <taxon>Pseudomonadota</taxon>
        <taxon>Alphaproteobacteria</taxon>
        <taxon>Sphingomonadales</taxon>
        <taxon>Erythrobacteraceae</taxon>
        <taxon>Croceicoccus</taxon>
    </lineage>
</organism>
<feature type="domain" description="TonB-dependent receptor plug" evidence="7">
    <location>
        <begin position="63"/>
        <end position="186"/>
    </location>
</feature>
<dbReference type="InterPro" id="IPR037066">
    <property type="entry name" value="Plug_dom_sf"/>
</dbReference>
<name>A0A7G6VYE8_9SPHN</name>
<proteinExistence type="inferred from homology"/>
<dbReference type="InterPro" id="IPR000531">
    <property type="entry name" value="Beta-barrel_TonB"/>
</dbReference>
<evidence type="ECO:0000256" key="1">
    <source>
        <dbReference type="ARBA" id="ARBA00004442"/>
    </source>
</evidence>
<comment type="similarity">
    <text evidence="4">Belongs to the TonB-dependent receptor family.</text>
</comment>
<evidence type="ECO:0000256" key="3">
    <source>
        <dbReference type="ARBA" id="ARBA00023237"/>
    </source>
</evidence>
<keyword evidence="5" id="KW-0732">Signal</keyword>
<dbReference type="PANTHER" id="PTHR47234:SF2">
    <property type="entry name" value="TONB-DEPENDENT RECEPTOR"/>
    <property type="match status" value="1"/>
</dbReference>
<feature type="signal peptide" evidence="5">
    <location>
        <begin position="1"/>
        <end position="30"/>
    </location>
</feature>
<feature type="domain" description="TonB-dependent receptor-like beta-barrel" evidence="6">
    <location>
        <begin position="467"/>
        <end position="969"/>
    </location>
</feature>
<dbReference type="PROSITE" id="PS51318">
    <property type="entry name" value="TAT"/>
    <property type="match status" value="1"/>
</dbReference>
<dbReference type="SUPFAM" id="SSF56935">
    <property type="entry name" value="Porins"/>
    <property type="match status" value="1"/>
</dbReference>
<reference evidence="8 9" key="1">
    <citation type="submission" date="2020-08" db="EMBL/GenBank/DDBJ databases">
        <authorList>
            <person name="Liu G."/>
            <person name="Sun C."/>
        </authorList>
    </citation>
    <scope>NUCLEOTIDE SEQUENCE [LARGE SCALE GENOMIC DNA]</scope>
    <source>
        <strain evidence="8 9">OT19</strain>
    </source>
</reference>
<keyword evidence="4" id="KW-0798">TonB box</keyword>
<keyword evidence="8" id="KW-0675">Receptor</keyword>
<comment type="subcellular location">
    <subcellularLocation>
        <location evidence="1 4">Cell outer membrane</location>
    </subcellularLocation>
</comment>
<dbReference type="Proteomes" id="UP000515297">
    <property type="component" value="Chromosome"/>
</dbReference>
<dbReference type="InterPro" id="IPR012910">
    <property type="entry name" value="Plug_dom"/>
</dbReference>
<sequence>MQFSRQRLFATSSLAGAAIMAAAVPSGAMAQDMADDTEIGSTDVETSDQTIVVTGSRIRRPNYDTIEPSIVVGSEQIEQRGITNLGEILEEQPAFGPPSSNPVGGQSGSFGSGQTFINFFGLGSQRTLTLVNGRRYVSSNTASIFGPVAAGSQVDLNTIPTLMVDRIETIAVGGAPIYGSDAIAGTVNIILKDSYDGLRLDAQYGISEEGDAPEYRLNALAGTDFADGRGNVIAAFEYNKSEGLLYSDRDRTARGLFYAAPNDPDSPFNNVLIEDRRIPTLSPFGAPTTIDILPGDLGPLGAPGLNFSILDADGNTLAFDQNGNLVPLDFGTRYGAVNSSGGNGFSLVPISNLLSPVERYLGNVGANYELTDSVRAFAEFQYANSKGTELRAQPVYNTWLFGDAGDPDGNLIIPIDNPFLSDEARATIQAQLPDGQDVFYLGRANTDLVSGLGSTTVEVYRGAGGFEGDFSLGDRDLSWEVSGLYGRSKTKGRSRELVQQNFENALAGCPVDAMNSPIQTLSSTCVPFNPFGNQNSQAVADYITTVANPTALNEQWDILASLSGELFDIWGGGVAFAVGYEHRDESADFDPGDFFYGEVDPTDPDGPRSQYGRSIPIDRVSGSYNTDEVFGELLVPLVSPGMDVPFVNLLEAKGAIRYVDNSLAGGDITWTAGGRWQPISDVTIRGNFTRSIRSPAITELFNPTSAIFTTADDPCDARFRDSGPNPANRQANCAADGLPADFNSNIVDFTTEGSLSGNTELENEKADSWTVGAVLNPRFLPGLALSVDWVDISLEDAIVSVDAEQTLEACYDGTTFPNAACDQIDRDADGQVDFIRTGYLNAASYDYEGLIADLNWRFDTPFLGAASSVLLRGSYQYIDKLEQQVGTGDLTTIRSSIGYSKHQGTASLTYNNENFGGFAQLQYIGSAEVDPDSPANAYQYPTRDEFIMVDAGVSVQAMDRLTMRFIMENVFDVNAPFPSPAGGGVVAYFDGIMGRYLKIAASVEF</sequence>
<evidence type="ECO:0000259" key="6">
    <source>
        <dbReference type="Pfam" id="PF00593"/>
    </source>
</evidence>
<evidence type="ECO:0000313" key="9">
    <source>
        <dbReference type="Proteomes" id="UP000515297"/>
    </source>
</evidence>
<evidence type="ECO:0000259" key="7">
    <source>
        <dbReference type="Pfam" id="PF07715"/>
    </source>
</evidence>
<feature type="chain" id="PRO_5028906799" evidence="5">
    <location>
        <begin position="31"/>
        <end position="1005"/>
    </location>
</feature>
<dbReference type="Pfam" id="PF00593">
    <property type="entry name" value="TonB_dep_Rec_b-barrel"/>
    <property type="match status" value="1"/>
</dbReference>
<evidence type="ECO:0000313" key="8">
    <source>
        <dbReference type="EMBL" id="QNE06763.1"/>
    </source>
</evidence>
<dbReference type="Gene3D" id="2.40.170.20">
    <property type="entry name" value="TonB-dependent receptor, beta-barrel domain"/>
    <property type="match status" value="1"/>
</dbReference>
<gene>
    <name evidence="8" type="ORF">H4O24_13460</name>
</gene>
<dbReference type="EMBL" id="CP060052">
    <property type="protein sequence ID" value="QNE06763.1"/>
    <property type="molecule type" value="Genomic_DNA"/>
</dbReference>
<keyword evidence="3" id="KW-0998">Cell outer membrane</keyword>